<evidence type="ECO:0000313" key="1">
    <source>
        <dbReference type="EMBL" id="RDH28741.1"/>
    </source>
</evidence>
<evidence type="ECO:0000313" key="2">
    <source>
        <dbReference type="Proteomes" id="UP000253729"/>
    </source>
</evidence>
<dbReference type="AlphaFoldDB" id="A0A3F3PP63"/>
<dbReference type="EMBL" id="KZ852073">
    <property type="protein sequence ID" value="RDH28741.1"/>
    <property type="molecule type" value="Genomic_DNA"/>
</dbReference>
<accession>A0A3F3PP63</accession>
<name>A0A3F3PP63_9EURO</name>
<dbReference type="Proteomes" id="UP000253729">
    <property type="component" value="Unassembled WGS sequence"/>
</dbReference>
<dbReference type="RefSeq" id="XP_026621763.1">
    <property type="nucleotide sequence ID" value="XM_026767756.1"/>
</dbReference>
<sequence length="58" mass="6784">MEASGSSVISQELSWTKSTFALDGGERWRWRWRNSDTATRNVCITLMVGRWSHKTRRP</sequence>
<protein>
    <submittedName>
        <fullName evidence="1">Uncharacterized protein</fullName>
    </submittedName>
</protein>
<keyword evidence="2" id="KW-1185">Reference proteome</keyword>
<gene>
    <name evidence="1" type="ORF">BDQ94DRAFT_151462</name>
</gene>
<dbReference type="GeneID" id="38136112"/>
<reference evidence="1 2" key="1">
    <citation type="submission" date="2018-07" db="EMBL/GenBank/DDBJ databases">
        <title>The genomes of Aspergillus section Nigri reveals drivers in fungal speciation.</title>
        <authorList>
            <consortium name="DOE Joint Genome Institute"/>
            <person name="Vesth T.C."/>
            <person name="Nybo J."/>
            <person name="Theobald S."/>
            <person name="Brandl J."/>
            <person name="Frisvad J.C."/>
            <person name="Nielsen K.F."/>
            <person name="Lyhne E.K."/>
            <person name="Kogle M.E."/>
            <person name="Kuo A."/>
            <person name="Riley R."/>
            <person name="Clum A."/>
            <person name="Nolan M."/>
            <person name="Lipzen A."/>
            <person name="Salamov A."/>
            <person name="Henrissat B."/>
            <person name="Wiebenga A."/>
            <person name="De vries R.P."/>
            <person name="Grigoriev I.V."/>
            <person name="Mortensen U.H."/>
            <person name="Andersen M.R."/>
            <person name="Baker S.E."/>
        </authorList>
    </citation>
    <scope>NUCLEOTIDE SEQUENCE [LARGE SCALE GENOMIC DNA]</scope>
    <source>
        <strain evidence="1 2">CBS 139.54b</strain>
    </source>
</reference>
<proteinExistence type="predicted"/>
<organism evidence="1 2">
    <name type="scientific">Aspergillus welwitschiae</name>
    <dbReference type="NCBI Taxonomy" id="1341132"/>
    <lineage>
        <taxon>Eukaryota</taxon>
        <taxon>Fungi</taxon>
        <taxon>Dikarya</taxon>
        <taxon>Ascomycota</taxon>
        <taxon>Pezizomycotina</taxon>
        <taxon>Eurotiomycetes</taxon>
        <taxon>Eurotiomycetidae</taxon>
        <taxon>Eurotiales</taxon>
        <taxon>Aspergillaceae</taxon>
        <taxon>Aspergillus</taxon>
        <taxon>Aspergillus subgen. Circumdati</taxon>
    </lineage>
</organism>